<accession>A0ABD3F3G5</accession>
<name>A0ABD3F3G5_9STRA</name>
<sequence>MEPPPQWAYETPKNFRYNALRKFESNVKSAFSNKAKVNIRKFKIRFKSRKQDGRYFTFCEDAEQAKLTYPTGASRAMLSISKLKNIPIRCDPGLVINNEIQITNVNGFWYAVIPQFVQPHEYSNHGRAIALDPGMKAFMTGVDLDGNALHVDRDARPHLDKYRARITDAQREMATIKIFKGHRSGRQWRAFARAKRMFHCATAKLKNAVREMHY</sequence>
<keyword evidence="2" id="KW-1185">Reference proteome</keyword>
<gene>
    <name evidence="1" type="ORF">V7S43_014210</name>
</gene>
<dbReference type="EMBL" id="JBIMZQ010000039">
    <property type="protein sequence ID" value="KAL3660809.1"/>
    <property type="molecule type" value="Genomic_DNA"/>
</dbReference>
<comment type="caution">
    <text evidence="1">The sequence shown here is derived from an EMBL/GenBank/DDBJ whole genome shotgun (WGS) entry which is preliminary data.</text>
</comment>
<proteinExistence type="predicted"/>
<evidence type="ECO:0000313" key="2">
    <source>
        <dbReference type="Proteomes" id="UP001632037"/>
    </source>
</evidence>
<protein>
    <recommendedName>
        <fullName evidence="3">Transposase IS891/IS1136/IS1341 domain-containing protein</fullName>
    </recommendedName>
</protein>
<evidence type="ECO:0000313" key="1">
    <source>
        <dbReference type="EMBL" id="KAL3660809.1"/>
    </source>
</evidence>
<dbReference type="AlphaFoldDB" id="A0ABD3F3G5"/>
<evidence type="ECO:0008006" key="3">
    <source>
        <dbReference type="Google" id="ProtNLM"/>
    </source>
</evidence>
<organism evidence="1 2">
    <name type="scientific">Phytophthora oleae</name>
    <dbReference type="NCBI Taxonomy" id="2107226"/>
    <lineage>
        <taxon>Eukaryota</taxon>
        <taxon>Sar</taxon>
        <taxon>Stramenopiles</taxon>
        <taxon>Oomycota</taxon>
        <taxon>Peronosporomycetes</taxon>
        <taxon>Peronosporales</taxon>
        <taxon>Peronosporaceae</taxon>
        <taxon>Phytophthora</taxon>
    </lineage>
</organism>
<dbReference type="Proteomes" id="UP001632037">
    <property type="component" value="Unassembled WGS sequence"/>
</dbReference>
<reference evidence="1 2" key="1">
    <citation type="submission" date="2024-09" db="EMBL/GenBank/DDBJ databases">
        <title>Genome sequencing and assembly of Phytophthora oleae, isolate VK10A, causative agent of rot of olive drupes.</title>
        <authorList>
            <person name="Conti Taguali S."/>
            <person name="Riolo M."/>
            <person name="La Spada F."/>
            <person name="Cacciola S.O."/>
            <person name="Dionisio G."/>
        </authorList>
    </citation>
    <scope>NUCLEOTIDE SEQUENCE [LARGE SCALE GENOMIC DNA]</scope>
    <source>
        <strain evidence="1 2">VK10A</strain>
    </source>
</reference>